<evidence type="ECO:0000313" key="9">
    <source>
        <dbReference type="EMBL" id="MBI6871266.1"/>
    </source>
</evidence>
<keyword evidence="5 6" id="KW-0961">Cell wall biogenesis/degradation</keyword>
<keyword evidence="7" id="KW-0812">Transmembrane</keyword>
<dbReference type="AlphaFoldDB" id="A0A934HN12"/>
<keyword evidence="7" id="KW-1133">Transmembrane helix</keyword>
<gene>
    <name evidence="9" type="ORF">I6U51_00920</name>
</gene>
<dbReference type="Pfam" id="PF12229">
    <property type="entry name" value="PG_binding_4"/>
    <property type="match status" value="2"/>
</dbReference>
<dbReference type="SUPFAM" id="SSF141523">
    <property type="entry name" value="L,D-transpeptidase catalytic domain-like"/>
    <property type="match status" value="1"/>
</dbReference>
<dbReference type="InterPro" id="IPR050979">
    <property type="entry name" value="LD-transpeptidase"/>
</dbReference>
<evidence type="ECO:0000256" key="1">
    <source>
        <dbReference type="ARBA" id="ARBA00004752"/>
    </source>
</evidence>
<proteinExistence type="predicted"/>
<evidence type="ECO:0000313" key="10">
    <source>
        <dbReference type="Proteomes" id="UP000622687"/>
    </source>
</evidence>
<dbReference type="RefSeq" id="WP_211140732.1">
    <property type="nucleotide sequence ID" value="NZ_JAEEGB010000002.1"/>
</dbReference>
<evidence type="ECO:0000256" key="7">
    <source>
        <dbReference type="SAM" id="Phobius"/>
    </source>
</evidence>
<keyword evidence="10" id="KW-1185">Reference proteome</keyword>
<dbReference type="InterPro" id="IPR005490">
    <property type="entry name" value="LD_TPept_cat_dom"/>
</dbReference>
<dbReference type="InterPro" id="IPR022029">
    <property type="entry name" value="YoaR-like_PG-bd"/>
</dbReference>
<evidence type="ECO:0000256" key="5">
    <source>
        <dbReference type="ARBA" id="ARBA00023316"/>
    </source>
</evidence>
<feature type="transmembrane region" description="Helical" evidence="7">
    <location>
        <begin position="20"/>
        <end position="38"/>
    </location>
</feature>
<comment type="caution">
    <text evidence="9">The sequence shown here is derived from an EMBL/GenBank/DDBJ whole genome shotgun (WGS) entry which is preliminary data.</text>
</comment>
<evidence type="ECO:0000259" key="8">
    <source>
        <dbReference type="PROSITE" id="PS52029"/>
    </source>
</evidence>
<accession>A0A934HN12</accession>
<dbReference type="GO" id="GO:0008360">
    <property type="term" value="P:regulation of cell shape"/>
    <property type="evidence" value="ECO:0007669"/>
    <property type="project" value="UniProtKB-UniRule"/>
</dbReference>
<dbReference type="InterPro" id="IPR038063">
    <property type="entry name" value="Transpep_catalytic_dom"/>
</dbReference>
<dbReference type="Pfam" id="PF03734">
    <property type="entry name" value="YkuD"/>
    <property type="match status" value="1"/>
</dbReference>
<keyword evidence="3 6" id="KW-0133">Cell shape</keyword>
<dbReference type="Proteomes" id="UP000622687">
    <property type="component" value="Unassembled WGS sequence"/>
</dbReference>
<dbReference type="PANTHER" id="PTHR30582:SF33">
    <property type="entry name" value="EXPORTED PROTEIN"/>
    <property type="match status" value="1"/>
</dbReference>
<dbReference type="Gene3D" id="3.10.20.800">
    <property type="match status" value="1"/>
</dbReference>
<evidence type="ECO:0000256" key="4">
    <source>
        <dbReference type="ARBA" id="ARBA00022984"/>
    </source>
</evidence>
<feature type="active site" description="Proton donor/acceptor" evidence="6">
    <location>
        <position position="419"/>
    </location>
</feature>
<organism evidence="9 10">
    <name type="scientific">Clostridium aciditolerans</name>
    <dbReference type="NCBI Taxonomy" id="339861"/>
    <lineage>
        <taxon>Bacteria</taxon>
        <taxon>Bacillati</taxon>
        <taxon>Bacillota</taxon>
        <taxon>Clostridia</taxon>
        <taxon>Eubacteriales</taxon>
        <taxon>Clostridiaceae</taxon>
        <taxon>Clostridium</taxon>
    </lineage>
</organism>
<dbReference type="GO" id="GO:0005576">
    <property type="term" value="C:extracellular region"/>
    <property type="evidence" value="ECO:0007669"/>
    <property type="project" value="TreeGrafter"/>
</dbReference>
<evidence type="ECO:0000256" key="6">
    <source>
        <dbReference type="PROSITE-ProRule" id="PRU01373"/>
    </source>
</evidence>
<dbReference type="PROSITE" id="PS52029">
    <property type="entry name" value="LD_TPASE"/>
    <property type="match status" value="1"/>
</dbReference>
<comment type="pathway">
    <text evidence="1 6">Cell wall biogenesis; peptidoglycan biosynthesis.</text>
</comment>
<sequence length="466" mass="52782">MRKQRRKQKNKIMNNKKGIIIVISTLIFMYLGMSIFYMNHFYSGTQINGIDVSFKTINGAEEKISSVISTYSLEVEGRDGVKSKINGNEIGLVCNEKDRIKELKNKQNPFKWITSLFSKNQVQIDGLITFDKELLKEKLNKENFFSSKKVTEPKNVSFEYSNDGYKMIAEVNGNKIKKDAVYENVENAILNQKNILNLDEANCYEKPKYTLKSKEAKEAMDLLNKYTSLKITHTFGDNKEVVDGSTINKWLYVDENMNVAFNEGQIRTYVDSLSAKYNTFGKTRTFTTSSAKVVQVSGGNYGWIINKPEEVKSLIEVIKKGKDVTKEPIYLQKAASHNTDDIGNTYVEINLTKQHLWFYKNGALVTEGDVVTGNASQNLGTPAGTYVLNYKERNATLKGENYSTPVDFWMPFNGNIGIHDATWRTEFGKDIYVKNGSHGCINSPYSLANAIYDNIVPGTPIVCYTE</sequence>
<dbReference type="InterPro" id="IPR038054">
    <property type="entry name" value="LD_TPept-like_central_sf"/>
</dbReference>
<dbReference type="Gene3D" id="2.40.440.10">
    <property type="entry name" value="L,D-transpeptidase catalytic domain-like"/>
    <property type="match status" value="1"/>
</dbReference>
<protein>
    <submittedName>
        <fullName evidence="9">L,D-transpeptidase/peptidoglycan binding protein</fullName>
    </submittedName>
</protein>
<dbReference type="GO" id="GO:0018104">
    <property type="term" value="P:peptidoglycan-protein cross-linking"/>
    <property type="evidence" value="ECO:0007669"/>
    <property type="project" value="TreeGrafter"/>
</dbReference>
<reference evidence="9" key="1">
    <citation type="submission" date="2020-12" db="EMBL/GenBank/DDBJ databases">
        <title>Clostridium thailandense sp. nov., a novel acetogenic bacterium isolated from peat land soil in Thailand.</title>
        <authorList>
            <person name="Chaikitkaew S."/>
            <person name="Birkeland N.K."/>
        </authorList>
    </citation>
    <scope>NUCLEOTIDE SEQUENCE</scope>
    <source>
        <strain evidence="9">DSM 17425</strain>
    </source>
</reference>
<keyword evidence="4 6" id="KW-0573">Peptidoglycan synthesis</keyword>
<dbReference type="CDD" id="cd16913">
    <property type="entry name" value="YkuD_like"/>
    <property type="match status" value="1"/>
</dbReference>
<keyword evidence="2" id="KW-0808">Transferase</keyword>
<dbReference type="GO" id="GO:0071972">
    <property type="term" value="F:peptidoglycan L,D-transpeptidase activity"/>
    <property type="evidence" value="ECO:0007669"/>
    <property type="project" value="TreeGrafter"/>
</dbReference>
<keyword evidence="7" id="KW-0472">Membrane</keyword>
<evidence type="ECO:0000256" key="2">
    <source>
        <dbReference type="ARBA" id="ARBA00022679"/>
    </source>
</evidence>
<feature type="active site" description="Nucleophile" evidence="6">
    <location>
        <position position="440"/>
    </location>
</feature>
<dbReference type="GO" id="GO:0016740">
    <property type="term" value="F:transferase activity"/>
    <property type="evidence" value="ECO:0007669"/>
    <property type="project" value="UniProtKB-KW"/>
</dbReference>
<dbReference type="EMBL" id="JAEEGB010000002">
    <property type="protein sequence ID" value="MBI6871266.1"/>
    <property type="molecule type" value="Genomic_DNA"/>
</dbReference>
<dbReference type="PANTHER" id="PTHR30582">
    <property type="entry name" value="L,D-TRANSPEPTIDASE"/>
    <property type="match status" value="1"/>
</dbReference>
<evidence type="ECO:0000256" key="3">
    <source>
        <dbReference type="ARBA" id="ARBA00022960"/>
    </source>
</evidence>
<dbReference type="SUPFAM" id="SSF143985">
    <property type="entry name" value="L,D-transpeptidase pre-catalytic domain-like"/>
    <property type="match status" value="1"/>
</dbReference>
<dbReference type="GO" id="GO:0071555">
    <property type="term" value="P:cell wall organization"/>
    <property type="evidence" value="ECO:0007669"/>
    <property type="project" value="UniProtKB-UniRule"/>
</dbReference>
<name>A0A934HN12_9CLOT</name>
<feature type="domain" description="L,D-TPase catalytic" evidence="8">
    <location>
        <begin position="345"/>
        <end position="464"/>
    </location>
</feature>